<evidence type="ECO:0000313" key="8">
    <source>
        <dbReference type="Proteomes" id="UP000606730"/>
    </source>
</evidence>
<feature type="transmembrane region" description="Helical" evidence="6">
    <location>
        <begin position="192"/>
        <end position="213"/>
    </location>
</feature>
<keyword evidence="8" id="KW-1185">Reference proteome</keyword>
<accession>A0A917AHK0</accession>
<protein>
    <submittedName>
        <fullName evidence="7">Lysine transporter LysE</fullName>
    </submittedName>
</protein>
<keyword evidence="4 6" id="KW-1133">Transmembrane helix</keyword>
<keyword evidence="3 6" id="KW-0812">Transmembrane</keyword>
<evidence type="ECO:0000256" key="3">
    <source>
        <dbReference type="ARBA" id="ARBA00022692"/>
    </source>
</evidence>
<dbReference type="PANTHER" id="PTHR30086:SF20">
    <property type="entry name" value="ARGININE EXPORTER PROTEIN ARGO-RELATED"/>
    <property type="match status" value="1"/>
</dbReference>
<name>A0A917AHK0_9RHOB</name>
<reference evidence="7" key="1">
    <citation type="journal article" date="2014" name="Int. J. Syst. Evol. Microbiol.">
        <title>Complete genome sequence of Corynebacterium casei LMG S-19264T (=DSM 44701T), isolated from a smear-ripened cheese.</title>
        <authorList>
            <consortium name="US DOE Joint Genome Institute (JGI-PGF)"/>
            <person name="Walter F."/>
            <person name="Albersmeier A."/>
            <person name="Kalinowski J."/>
            <person name="Ruckert C."/>
        </authorList>
    </citation>
    <scope>NUCLEOTIDE SEQUENCE</scope>
    <source>
        <strain evidence="7">CGMCC 1.16012</strain>
    </source>
</reference>
<gene>
    <name evidence="7" type="ORF">GCM10011517_19050</name>
</gene>
<dbReference type="EMBL" id="BMKN01000002">
    <property type="protein sequence ID" value="GGE51523.1"/>
    <property type="molecule type" value="Genomic_DNA"/>
</dbReference>
<dbReference type="GO" id="GO:0005886">
    <property type="term" value="C:plasma membrane"/>
    <property type="evidence" value="ECO:0007669"/>
    <property type="project" value="UniProtKB-SubCell"/>
</dbReference>
<dbReference type="Pfam" id="PF01810">
    <property type="entry name" value="LysE"/>
    <property type="match status" value="1"/>
</dbReference>
<organism evidence="7 8">
    <name type="scientific">Actibacterium pelagium</name>
    <dbReference type="NCBI Taxonomy" id="2029103"/>
    <lineage>
        <taxon>Bacteria</taxon>
        <taxon>Pseudomonadati</taxon>
        <taxon>Pseudomonadota</taxon>
        <taxon>Alphaproteobacteria</taxon>
        <taxon>Rhodobacterales</taxon>
        <taxon>Roseobacteraceae</taxon>
        <taxon>Actibacterium</taxon>
    </lineage>
</organism>
<evidence type="ECO:0000256" key="5">
    <source>
        <dbReference type="ARBA" id="ARBA00023136"/>
    </source>
</evidence>
<evidence type="ECO:0000256" key="1">
    <source>
        <dbReference type="ARBA" id="ARBA00004651"/>
    </source>
</evidence>
<evidence type="ECO:0000256" key="6">
    <source>
        <dbReference type="SAM" id="Phobius"/>
    </source>
</evidence>
<feature type="transmembrane region" description="Helical" evidence="6">
    <location>
        <begin position="12"/>
        <end position="32"/>
    </location>
</feature>
<dbReference type="PANTHER" id="PTHR30086">
    <property type="entry name" value="ARGININE EXPORTER PROTEIN ARGO"/>
    <property type="match status" value="1"/>
</dbReference>
<evidence type="ECO:0000256" key="2">
    <source>
        <dbReference type="ARBA" id="ARBA00022475"/>
    </source>
</evidence>
<dbReference type="GO" id="GO:0015171">
    <property type="term" value="F:amino acid transmembrane transporter activity"/>
    <property type="evidence" value="ECO:0007669"/>
    <property type="project" value="TreeGrafter"/>
</dbReference>
<keyword evidence="2" id="KW-1003">Cell membrane</keyword>
<dbReference type="AlphaFoldDB" id="A0A917AHK0"/>
<sequence>MFGMEHITPFIAYIVALGIAAVIPGPGVAALVGQALGGNRRTSFVFLAGIALGDVVYLTVAVVGLAAVAQTFASAFMLIKLLGGAYLIYMALKFWFSDTGLSRVKAAKEQSDTAAFMSGFAITLGNPKTIVFYLALLPTVMDLNAVGIAEWAVLAVLTVLVLFVVLAPYVLLASKARAMMTQPKALRRLNRVAATAIGGAGAILVSEVAMSALRRT</sequence>
<proteinExistence type="predicted"/>
<feature type="transmembrane region" description="Helical" evidence="6">
    <location>
        <begin position="72"/>
        <end position="92"/>
    </location>
</feature>
<feature type="transmembrane region" description="Helical" evidence="6">
    <location>
        <begin position="44"/>
        <end position="66"/>
    </location>
</feature>
<feature type="transmembrane region" description="Helical" evidence="6">
    <location>
        <begin position="113"/>
        <end position="136"/>
    </location>
</feature>
<comment type="caution">
    <text evidence="7">The sequence shown here is derived from an EMBL/GenBank/DDBJ whole genome shotgun (WGS) entry which is preliminary data.</text>
</comment>
<keyword evidence="5 6" id="KW-0472">Membrane</keyword>
<dbReference type="Proteomes" id="UP000606730">
    <property type="component" value="Unassembled WGS sequence"/>
</dbReference>
<reference evidence="7" key="2">
    <citation type="submission" date="2020-09" db="EMBL/GenBank/DDBJ databases">
        <authorList>
            <person name="Sun Q."/>
            <person name="Zhou Y."/>
        </authorList>
    </citation>
    <scope>NUCLEOTIDE SEQUENCE</scope>
    <source>
        <strain evidence="7">CGMCC 1.16012</strain>
    </source>
</reference>
<dbReference type="InterPro" id="IPR001123">
    <property type="entry name" value="LeuE-type"/>
</dbReference>
<comment type="subcellular location">
    <subcellularLocation>
        <location evidence="1">Cell membrane</location>
        <topology evidence="1">Multi-pass membrane protein</topology>
    </subcellularLocation>
</comment>
<evidence type="ECO:0000256" key="4">
    <source>
        <dbReference type="ARBA" id="ARBA00022989"/>
    </source>
</evidence>
<feature type="transmembrane region" description="Helical" evidence="6">
    <location>
        <begin position="148"/>
        <end position="172"/>
    </location>
</feature>
<evidence type="ECO:0000313" key="7">
    <source>
        <dbReference type="EMBL" id="GGE51523.1"/>
    </source>
</evidence>